<sequence length="123" mass="13753">MSSSTRSDGNTSMRQEWPGGRPEFLPPGITAPRSAEEATCLLNLVQASRSVEQSRKLLAKRRAQQCRNLAELYELQARNADGRLTKADLDIGRVTSAVRRSGMFTLPSPAMALKKYRVKYRVK</sequence>
<evidence type="ECO:0000313" key="2">
    <source>
        <dbReference type="EMBL" id="KZP01999.1"/>
    </source>
</evidence>
<feature type="region of interest" description="Disordered" evidence="1">
    <location>
        <begin position="1"/>
        <end position="30"/>
    </location>
</feature>
<name>A0A167SK82_9AGAM</name>
<protein>
    <submittedName>
        <fullName evidence="2">Uncharacterized protein</fullName>
    </submittedName>
</protein>
<reference evidence="2 3" key="1">
    <citation type="journal article" date="2016" name="Mol. Biol. Evol.">
        <title>Comparative Genomics of Early-Diverging Mushroom-Forming Fungi Provides Insights into the Origins of Lignocellulose Decay Capabilities.</title>
        <authorList>
            <person name="Nagy L.G."/>
            <person name="Riley R."/>
            <person name="Tritt A."/>
            <person name="Adam C."/>
            <person name="Daum C."/>
            <person name="Floudas D."/>
            <person name="Sun H."/>
            <person name="Yadav J.S."/>
            <person name="Pangilinan J."/>
            <person name="Larsson K.H."/>
            <person name="Matsuura K."/>
            <person name="Barry K."/>
            <person name="Labutti K."/>
            <person name="Kuo R."/>
            <person name="Ohm R.A."/>
            <person name="Bhattacharya S.S."/>
            <person name="Shirouzu T."/>
            <person name="Yoshinaga Y."/>
            <person name="Martin F.M."/>
            <person name="Grigoriev I.V."/>
            <person name="Hibbett D.S."/>
        </authorList>
    </citation>
    <scope>NUCLEOTIDE SEQUENCE [LARGE SCALE GENOMIC DNA]</scope>
    <source>
        <strain evidence="2 3">CBS 109695</strain>
    </source>
</reference>
<proteinExistence type="predicted"/>
<feature type="compositionally biased region" description="Polar residues" evidence="1">
    <location>
        <begin position="1"/>
        <end position="14"/>
    </location>
</feature>
<dbReference type="EMBL" id="KV419202">
    <property type="protein sequence ID" value="KZP01999.1"/>
    <property type="molecule type" value="Genomic_DNA"/>
</dbReference>
<organism evidence="2 3">
    <name type="scientific">Athelia psychrophila</name>
    <dbReference type="NCBI Taxonomy" id="1759441"/>
    <lineage>
        <taxon>Eukaryota</taxon>
        <taxon>Fungi</taxon>
        <taxon>Dikarya</taxon>
        <taxon>Basidiomycota</taxon>
        <taxon>Agaricomycotina</taxon>
        <taxon>Agaricomycetes</taxon>
        <taxon>Agaricomycetidae</taxon>
        <taxon>Atheliales</taxon>
        <taxon>Atheliaceae</taxon>
        <taxon>Athelia</taxon>
    </lineage>
</organism>
<evidence type="ECO:0000313" key="3">
    <source>
        <dbReference type="Proteomes" id="UP000076532"/>
    </source>
</evidence>
<gene>
    <name evidence="2" type="ORF">FIBSPDRAFT_906254</name>
</gene>
<dbReference type="Proteomes" id="UP000076532">
    <property type="component" value="Unassembled WGS sequence"/>
</dbReference>
<accession>A0A167SK82</accession>
<dbReference type="AlphaFoldDB" id="A0A167SK82"/>
<evidence type="ECO:0000256" key="1">
    <source>
        <dbReference type="SAM" id="MobiDB-lite"/>
    </source>
</evidence>
<keyword evidence="3" id="KW-1185">Reference proteome</keyword>
<dbReference type="OrthoDB" id="2608786at2759"/>
<feature type="non-terminal residue" evidence="2">
    <location>
        <position position="123"/>
    </location>
</feature>